<dbReference type="PANTHER" id="PTHR47700:SF2">
    <property type="entry name" value="CHITINASE"/>
    <property type="match status" value="1"/>
</dbReference>
<dbReference type="GO" id="GO:0008843">
    <property type="term" value="F:endochitinase activity"/>
    <property type="evidence" value="ECO:0007669"/>
    <property type="project" value="UniProtKB-EC"/>
</dbReference>
<dbReference type="InterPro" id="IPR036861">
    <property type="entry name" value="Endochitinase-like_sf"/>
</dbReference>
<dbReference type="SUPFAM" id="SSF51445">
    <property type="entry name" value="(Trans)glycosidases"/>
    <property type="match status" value="1"/>
</dbReference>
<feature type="disulfide bond" evidence="5">
    <location>
        <begin position="53"/>
        <end position="65"/>
    </location>
</feature>
<dbReference type="InterPro" id="IPR029070">
    <property type="entry name" value="Chitinase_insertion_sf"/>
</dbReference>
<keyword evidence="4" id="KW-0843">Virulence</keyword>
<dbReference type="SUPFAM" id="SSF57016">
    <property type="entry name" value="Plant lectins/antimicrobial peptides"/>
    <property type="match status" value="1"/>
</dbReference>
<dbReference type="GO" id="GO:0008061">
    <property type="term" value="F:chitin binding"/>
    <property type="evidence" value="ECO:0007669"/>
    <property type="project" value="UniProtKB-UniRule"/>
</dbReference>
<evidence type="ECO:0000256" key="1">
    <source>
        <dbReference type="ARBA" id="ARBA00008682"/>
    </source>
</evidence>
<dbReference type="InterPro" id="IPR001223">
    <property type="entry name" value="Glyco_hydro18_cat"/>
</dbReference>
<comment type="caution">
    <text evidence="5">Lacks conserved residue(s) required for the propagation of feature annotation.</text>
</comment>
<gene>
    <name evidence="9" type="ORF">APUU_71220A</name>
</gene>
<dbReference type="Gene3D" id="3.20.20.80">
    <property type="entry name" value="Glycosidases"/>
    <property type="match status" value="1"/>
</dbReference>
<evidence type="ECO:0000313" key="10">
    <source>
        <dbReference type="Proteomes" id="UP000654913"/>
    </source>
</evidence>
<dbReference type="PROSITE" id="PS00026">
    <property type="entry name" value="CHIT_BIND_I_1"/>
    <property type="match status" value="1"/>
</dbReference>
<dbReference type="PROSITE" id="PS51910">
    <property type="entry name" value="GH18_2"/>
    <property type="match status" value="1"/>
</dbReference>
<evidence type="ECO:0000259" key="7">
    <source>
        <dbReference type="PROSITE" id="PS50941"/>
    </source>
</evidence>
<keyword evidence="3 5" id="KW-0147">Chitin-binding</keyword>
<dbReference type="SMART" id="SM00636">
    <property type="entry name" value="Glyco_18"/>
    <property type="match status" value="1"/>
</dbReference>
<feature type="domain" description="GH18" evidence="8">
    <location>
        <begin position="145"/>
        <end position="505"/>
    </location>
</feature>
<dbReference type="CDD" id="cd00035">
    <property type="entry name" value="ChtBD1"/>
    <property type="match status" value="1"/>
</dbReference>
<dbReference type="SMART" id="SM00270">
    <property type="entry name" value="ChtBD1"/>
    <property type="match status" value="2"/>
</dbReference>
<evidence type="ECO:0000313" key="9">
    <source>
        <dbReference type="EMBL" id="BCS29650.1"/>
    </source>
</evidence>
<dbReference type="SUPFAM" id="SSF54556">
    <property type="entry name" value="Chitinase insertion domain"/>
    <property type="match status" value="1"/>
</dbReference>
<dbReference type="InterPro" id="IPR018371">
    <property type="entry name" value="Chitin-binding_1_CS"/>
</dbReference>
<dbReference type="Pfam" id="PF00187">
    <property type="entry name" value="Chitin_bind_1"/>
    <property type="match status" value="1"/>
</dbReference>
<feature type="domain" description="Chitin-binding type-1" evidence="7">
    <location>
        <begin position="90"/>
        <end position="133"/>
    </location>
</feature>
<comment type="similarity">
    <text evidence="1">Belongs to the glycosyl hydrolase 18 family. Chitinase class V subfamily.</text>
</comment>
<evidence type="ECO:0000256" key="5">
    <source>
        <dbReference type="PROSITE-ProRule" id="PRU00261"/>
    </source>
</evidence>
<dbReference type="InterPro" id="IPR053214">
    <property type="entry name" value="LysM12-like"/>
</dbReference>
<reference evidence="9" key="1">
    <citation type="submission" date="2021-01" db="EMBL/GenBank/DDBJ databases">
        <authorList>
            <consortium name="Aspergillus puulaauensis MK2 genome sequencing consortium"/>
            <person name="Kazuki M."/>
            <person name="Futagami T."/>
        </authorList>
    </citation>
    <scope>NUCLEOTIDE SEQUENCE</scope>
    <source>
        <strain evidence="9">MK2</strain>
    </source>
</reference>
<sequence length="742" mass="81794">MAGHMLVLAFLLCFLSTSIANRHYDSDDALDISSNPLNLLLRDEYNCGKNKPCANGACCGKSGYCGFGAKYCGTSGESPNDACWSNCDAHAECGKDAKKPGTKCPLNVCCSEFGFCGTTDEFCGEGCQSGCKQPGSGASSGNVQQRIIGYYEAFKHDTSCQGMTIKQIPVESLTHVNYAFAYISPDDYEIGPMPDIPERTLTDFTALKERNPNVVLGVSLGGWTFNDNHTDTQVVFADLSSTSEKRSKFIKNLLSFMRHYGFNAVDLDWEYPGAPDRQPEDWDSADDGKDYVKLMQDIRKAFKDQGLDYELSFTAPTSYWYLRWFEIHDMVEAVNYINLMSYDLHGVWDSDNPIGNQVLGHTNLTEINLALNLLWRNDVPARKVNMGLAFYARTFELKDKHCRKPGCEFKHGGKKGACTDTEGILAYSEIIDIIAENDIDPVYDKENAIKYIVWNENQWISYDDQQTFQQKIKFFNEKGLGGLLLWAIDQDDRNRDALRGVLYPQDLVMTDSLKDDVSYWQSQHPGDCQTTECGKRCTPGFIEMESLSCPDGSDSEWRICCPLSSAPDPSTCQWRGGDNGGGLCNGQCHGGEVALSSAVNGGNGHCADGRQFYCCPIPEVAAGGGINCGWKPQCAEDQEMLTFAGSFLGAVSDALDFGGLVGQALGDLLDSVDADVSQRYCCSKEEIENWKDCYWAGRGGRGIHSCDDNHCATGHEVELTLSGYGEGENCGITRVESYRSGM</sequence>
<dbReference type="InterPro" id="IPR001002">
    <property type="entry name" value="Chitin-bd_1"/>
</dbReference>
<keyword evidence="10" id="KW-1185">Reference proteome</keyword>
<dbReference type="RefSeq" id="XP_041561836.1">
    <property type="nucleotide sequence ID" value="XM_041696180.1"/>
</dbReference>
<dbReference type="InterPro" id="IPR017853">
    <property type="entry name" value="GH"/>
</dbReference>
<feature type="chain" id="PRO_5031125277" description="chitinase" evidence="6">
    <location>
        <begin position="21"/>
        <end position="742"/>
    </location>
</feature>
<keyword evidence="6" id="KW-0732">Signal</keyword>
<dbReference type="EMBL" id="AP024449">
    <property type="protein sequence ID" value="BCS29650.1"/>
    <property type="molecule type" value="Genomic_DNA"/>
</dbReference>
<feature type="signal peptide" evidence="6">
    <location>
        <begin position="1"/>
        <end position="20"/>
    </location>
</feature>
<evidence type="ECO:0000259" key="8">
    <source>
        <dbReference type="PROSITE" id="PS51910"/>
    </source>
</evidence>
<evidence type="ECO:0000256" key="2">
    <source>
        <dbReference type="ARBA" id="ARBA00012729"/>
    </source>
</evidence>
<dbReference type="Gene3D" id="3.10.50.10">
    <property type="match status" value="1"/>
</dbReference>
<feature type="disulfide bond" evidence="5">
    <location>
        <begin position="109"/>
        <end position="123"/>
    </location>
</feature>
<dbReference type="PANTHER" id="PTHR47700">
    <property type="entry name" value="V CHITINASE, PUTATIVE (AFU_ORTHOLOGUE AFUA_6G13720)-RELATED"/>
    <property type="match status" value="1"/>
</dbReference>
<keyword evidence="5" id="KW-1015">Disulfide bond</keyword>
<dbReference type="InterPro" id="IPR011583">
    <property type="entry name" value="Chitinase_II/V-like_cat"/>
</dbReference>
<dbReference type="EC" id="3.2.1.14" evidence="2"/>
<dbReference type="GO" id="GO:0005975">
    <property type="term" value="P:carbohydrate metabolic process"/>
    <property type="evidence" value="ECO:0007669"/>
    <property type="project" value="InterPro"/>
</dbReference>
<protein>
    <recommendedName>
        <fullName evidence="2">chitinase</fullName>
        <ecNumber evidence="2">3.2.1.14</ecNumber>
    </recommendedName>
</protein>
<organism evidence="9 10">
    <name type="scientific">Aspergillus puulaauensis</name>
    <dbReference type="NCBI Taxonomy" id="1220207"/>
    <lineage>
        <taxon>Eukaryota</taxon>
        <taxon>Fungi</taxon>
        <taxon>Dikarya</taxon>
        <taxon>Ascomycota</taxon>
        <taxon>Pezizomycotina</taxon>
        <taxon>Eurotiomycetes</taxon>
        <taxon>Eurotiomycetidae</taxon>
        <taxon>Eurotiales</taxon>
        <taxon>Aspergillaceae</taxon>
        <taxon>Aspergillus</taxon>
    </lineage>
</organism>
<dbReference type="PROSITE" id="PS50941">
    <property type="entry name" value="CHIT_BIND_I_2"/>
    <property type="match status" value="2"/>
</dbReference>
<dbReference type="AlphaFoldDB" id="A0A7R8AU98"/>
<dbReference type="Pfam" id="PF00704">
    <property type="entry name" value="Glyco_hydro_18"/>
    <property type="match status" value="1"/>
</dbReference>
<dbReference type="KEGG" id="apuu:APUU_71220A"/>
<feature type="disulfide bond" evidence="5">
    <location>
        <begin position="83"/>
        <end position="87"/>
    </location>
</feature>
<feature type="disulfide bond" evidence="5">
    <location>
        <begin position="127"/>
        <end position="131"/>
    </location>
</feature>
<accession>A0A7R8AU98</accession>
<name>A0A7R8AU98_9EURO</name>
<proteinExistence type="inferred from homology"/>
<evidence type="ECO:0000256" key="4">
    <source>
        <dbReference type="ARBA" id="ARBA00023026"/>
    </source>
</evidence>
<reference evidence="9" key="2">
    <citation type="submission" date="2021-02" db="EMBL/GenBank/DDBJ databases">
        <title>Aspergillus puulaauensis MK2 genome sequence.</title>
        <authorList>
            <person name="Futagami T."/>
            <person name="Mori K."/>
            <person name="Kadooka C."/>
            <person name="Tanaka T."/>
        </authorList>
    </citation>
    <scope>NUCLEOTIDE SEQUENCE</scope>
    <source>
        <strain evidence="9">MK2</strain>
    </source>
</reference>
<feature type="disulfide bond" evidence="5">
    <location>
        <begin position="58"/>
        <end position="72"/>
    </location>
</feature>
<dbReference type="GeneID" id="64979647"/>
<dbReference type="OrthoDB" id="73875at2759"/>
<dbReference type="Gene3D" id="3.30.60.10">
    <property type="entry name" value="Endochitinase-like"/>
    <property type="match status" value="1"/>
</dbReference>
<evidence type="ECO:0000256" key="3">
    <source>
        <dbReference type="ARBA" id="ARBA00022669"/>
    </source>
</evidence>
<dbReference type="Proteomes" id="UP000654913">
    <property type="component" value="Chromosome 7"/>
</dbReference>
<feature type="domain" description="Chitin-binding type-1" evidence="7">
    <location>
        <begin position="44"/>
        <end position="89"/>
    </location>
</feature>
<evidence type="ECO:0000256" key="6">
    <source>
        <dbReference type="SAM" id="SignalP"/>
    </source>
</evidence>
<feature type="disulfide bond" evidence="5">
    <location>
        <begin position="104"/>
        <end position="116"/>
    </location>
</feature>